<dbReference type="EMBL" id="JAFLCK010000012">
    <property type="protein sequence ID" value="MBN8660610.1"/>
    <property type="molecule type" value="Genomic_DNA"/>
</dbReference>
<dbReference type="AlphaFoldDB" id="A0A8J7TL27"/>
<sequence>MEYRELAKRNEHDQNYQAAEKLYARAQAGLADSALDSKIPLLCSRAVCLLDLARFEECFKQVDQILALSVFLKMQKQGLKAETLDSLFFLAEALENHKPIKLGAKELLALDTTCATKARQIFLTYFPSGYNLGKEVRYCRIYAANNKMQEGLAELERFKRSNKLSLDEQVEIDRFIAAAALRAGDAKRWQTIEAKLLQEHGGKRYLVARDLAKYNLWSANYDFGLAAIDAGIAAAKADKSLSTLDRVKIIDELIVFKIRYYADRGDLDKRFAFSRDRYLALKAYDKALPAHYQEALDKYAELLRLSGRKAEADKLVPSSGASRARLIEGASFFLTEKDKAELLRQENLQQAVKKEVKKGK</sequence>
<gene>
    <name evidence="1" type="ORF">J0M35_09625</name>
</gene>
<name>A0A8J7TL27_9BACT</name>
<accession>A0A8J7TL27</accession>
<dbReference type="Proteomes" id="UP000664277">
    <property type="component" value="Unassembled WGS sequence"/>
</dbReference>
<protein>
    <submittedName>
        <fullName evidence="1">Uncharacterized protein</fullName>
    </submittedName>
</protein>
<comment type="caution">
    <text evidence="1">The sequence shown here is derived from an EMBL/GenBank/DDBJ whole genome shotgun (WGS) entry which is preliminary data.</text>
</comment>
<evidence type="ECO:0000313" key="1">
    <source>
        <dbReference type="EMBL" id="MBN8660610.1"/>
    </source>
</evidence>
<evidence type="ECO:0000313" key="2">
    <source>
        <dbReference type="Proteomes" id="UP000664277"/>
    </source>
</evidence>
<organism evidence="1 2">
    <name type="scientific">Candidatus Obscuribacter phosphatis</name>
    <dbReference type="NCBI Taxonomy" id="1906157"/>
    <lineage>
        <taxon>Bacteria</taxon>
        <taxon>Bacillati</taxon>
        <taxon>Candidatus Melainabacteria</taxon>
        <taxon>Candidatus Obscuribacterales</taxon>
        <taxon>Candidatus Obscuribacteraceae</taxon>
        <taxon>Candidatus Obscuribacter</taxon>
    </lineage>
</organism>
<reference evidence="1" key="1">
    <citation type="submission" date="2021-02" db="EMBL/GenBank/DDBJ databases">
        <title>Genome-Resolved Metagenomics of a Microbial Community Performing Photosynthetic Biological Nutrient Removal.</title>
        <authorList>
            <person name="Mcdaniel E.A."/>
        </authorList>
    </citation>
    <scope>NUCLEOTIDE SEQUENCE</scope>
    <source>
        <strain evidence="1">UWPOB_OBS1</strain>
    </source>
</reference>
<proteinExistence type="predicted"/>